<protein>
    <submittedName>
        <fullName evidence="2">Uncharacterized protein</fullName>
    </submittedName>
</protein>
<feature type="region of interest" description="Disordered" evidence="1">
    <location>
        <begin position="1"/>
        <end position="50"/>
    </location>
</feature>
<evidence type="ECO:0000313" key="3">
    <source>
        <dbReference type="Proteomes" id="UP001497453"/>
    </source>
</evidence>
<keyword evidence="3" id="KW-1185">Reference proteome</keyword>
<dbReference type="EMBL" id="OZ037952">
    <property type="protein sequence ID" value="CAL1716257.1"/>
    <property type="molecule type" value="Genomic_DNA"/>
</dbReference>
<reference evidence="3" key="1">
    <citation type="submission" date="2024-04" db="EMBL/GenBank/DDBJ databases">
        <authorList>
            <person name="Shaw F."/>
            <person name="Minotto A."/>
        </authorList>
    </citation>
    <scope>NUCLEOTIDE SEQUENCE [LARGE SCALE GENOMIC DNA]</scope>
</reference>
<organism evidence="2 3">
    <name type="scientific">Somion occarium</name>
    <dbReference type="NCBI Taxonomy" id="3059160"/>
    <lineage>
        <taxon>Eukaryota</taxon>
        <taxon>Fungi</taxon>
        <taxon>Dikarya</taxon>
        <taxon>Basidiomycota</taxon>
        <taxon>Agaricomycotina</taxon>
        <taxon>Agaricomycetes</taxon>
        <taxon>Polyporales</taxon>
        <taxon>Cerrenaceae</taxon>
        <taxon>Somion</taxon>
    </lineage>
</organism>
<proteinExistence type="predicted"/>
<evidence type="ECO:0000313" key="2">
    <source>
        <dbReference type="EMBL" id="CAL1716257.1"/>
    </source>
</evidence>
<name>A0ABP1E9J1_9APHY</name>
<accession>A0ABP1E9J1</accession>
<gene>
    <name evidence="2" type="ORF">GFSPODELE1_LOCUS10669</name>
</gene>
<sequence>MDGSLADEPTCAYSVASSERTAQAKGSERRQALSFRPPSPPKNLRTFSDSSTNIPRCLFRPFCHLHPSRTCFINSPLSRSPCLLHSLSLRHHLVVCLLSAGLETSAPPALPDYTPDYYVFY</sequence>
<dbReference type="Proteomes" id="UP001497453">
    <property type="component" value="Chromosome 9"/>
</dbReference>
<evidence type="ECO:0000256" key="1">
    <source>
        <dbReference type="SAM" id="MobiDB-lite"/>
    </source>
</evidence>